<feature type="compositionally biased region" description="Acidic residues" evidence="2">
    <location>
        <begin position="60"/>
        <end position="73"/>
    </location>
</feature>
<gene>
    <name evidence="3" type="ORF">SYNPS1DRAFT_7250</name>
</gene>
<evidence type="ECO:0000256" key="1">
    <source>
        <dbReference type="ARBA" id="ARBA00011047"/>
    </source>
</evidence>
<evidence type="ECO:0000313" key="3">
    <source>
        <dbReference type="EMBL" id="RKP24618.1"/>
    </source>
</evidence>
<feature type="region of interest" description="Disordered" evidence="2">
    <location>
        <begin position="54"/>
        <end position="76"/>
    </location>
</feature>
<sequence length="265" mass="29630">TSTAVTQCSFSSWYRKFRAHTFASKIIPLPVAFVEFLLADGIVVEQGRPSCVEQPLLDTSDSETESNDGEDDTETLRSTSFPTLEAQVAEAIQQLGGAVFPKLNWSAPKDAAWIATTRNLHCTTYADILLLMKSSDVVVHDLVHAYDDCQAASSPTDVASPVLVLRQWQTMNPAHEFRCFVRDGCVVAISQRDMAHYAFLEPVQQRAIDAIRQFHADVTSQFALSEFVFDVYFEQLEQSHSMIKLVDFAPWGGTTNPLLFSWEEL</sequence>
<dbReference type="InterPro" id="IPR009772">
    <property type="entry name" value="CDC123"/>
</dbReference>
<name>A0A4P9YXH6_9FUNG</name>
<accession>A0A4P9YXH6</accession>
<evidence type="ECO:0000256" key="2">
    <source>
        <dbReference type="SAM" id="MobiDB-lite"/>
    </source>
</evidence>
<dbReference type="Proteomes" id="UP000278143">
    <property type="component" value="Unassembled WGS sequence"/>
</dbReference>
<dbReference type="PANTHER" id="PTHR15323">
    <property type="entry name" value="D123 PROTEIN"/>
    <property type="match status" value="1"/>
</dbReference>
<evidence type="ECO:0000313" key="4">
    <source>
        <dbReference type="Proteomes" id="UP000278143"/>
    </source>
</evidence>
<dbReference type="EMBL" id="KZ990121">
    <property type="protein sequence ID" value="RKP24618.1"/>
    <property type="molecule type" value="Genomic_DNA"/>
</dbReference>
<reference evidence="4" key="1">
    <citation type="journal article" date="2018" name="Nat. Microbiol.">
        <title>Leveraging single-cell genomics to expand the fungal tree of life.</title>
        <authorList>
            <person name="Ahrendt S.R."/>
            <person name="Quandt C.A."/>
            <person name="Ciobanu D."/>
            <person name="Clum A."/>
            <person name="Salamov A."/>
            <person name="Andreopoulos B."/>
            <person name="Cheng J.F."/>
            <person name="Woyke T."/>
            <person name="Pelin A."/>
            <person name="Henrissat B."/>
            <person name="Reynolds N.K."/>
            <person name="Benny G.L."/>
            <person name="Smith M.E."/>
            <person name="James T.Y."/>
            <person name="Grigoriev I.V."/>
        </authorList>
    </citation>
    <scope>NUCLEOTIDE SEQUENCE [LARGE SCALE GENOMIC DNA]</scope>
    <source>
        <strain evidence="4">Benny S71-1</strain>
    </source>
</reference>
<proteinExistence type="inferred from homology"/>
<keyword evidence="4" id="KW-1185">Reference proteome</keyword>
<dbReference type="OrthoDB" id="360540at2759"/>
<dbReference type="PANTHER" id="PTHR15323:SF6">
    <property type="entry name" value="CELL DIVISION CYCLE PROTEIN 123 HOMOLOG"/>
    <property type="match status" value="1"/>
</dbReference>
<comment type="similarity">
    <text evidence="1">Belongs to the CDC123 family.</text>
</comment>
<dbReference type="GO" id="GO:0005737">
    <property type="term" value="C:cytoplasm"/>
    <property type="evidence" value="ECO:0007669"/>
    <property type="project" value="TreeGrafter"/>
</dbReference>
<feature type="non-terminal residue" evidence="3">
    <location>
        <position position="265"/>
    </location>
</feature>
<dbReference type="Pfam" id="PF07065">
    <property type="entry name" value="D123"/>
    <property type="match status" value="1"/>
</dbReference>
<feature type="non-terminal residue" evidence="3">
    <location>
        <position position="1"/>
    </location>
</feature>
<protein>
    <submittedName>
        <fullName evidence="3">D123-domain-containing protein</fullName>
    </submittedName>
</protein>
<organism evidence="3 4">
    <name type="scientific">Syncephalis pseudoplumigaleata</name>
    <dbReference type="NCBI Taxonomy" id="1712513"/>
    <lineage>
        <taxon>Eukaryota</taxon>
        <taxon>Fungi</taxon>
        <taxon>Fungi incertae sedis</taxon>
        <taxon>Zoopagomycota</taxon>
        <taxon>Zoopagomycotina</taxon>
        <taxon>Zoopagomycetes</taxon>
        <taxon>Zoopagales</taxon>
        <taxon>Piptocephalidaceae</taxon>
        <taxon>Syncephalis</taxon>
    </lineage>
</organism>
<dbReference type="AlphaFoldDB" id="A0A4P9YXH6"/>